<gene>
    <name evidence="2" type="ORF">GCM10011273_06800</name>
</gene>
<organism evidence="2 3">
    <name type="scientific">Asticcacaulis endophyticus</name>
    <dbReference type="NCBI Taxonomy" id="1395890"/>
    <lineage>
        <taxon>Bacteria</taxon>
        <taxon>Pseudomonadati</taxon>
        <taxon>Pseudomonadota</taxon>
        <taxon>Alphaproteobacteria</taxon>
        <taxon>Caulobacterales</taxon>
        <taxon>Caulobacteraceae</taxon>
        <taxon>Asticcacaulis</taxon>
    </lineage>
</organism>
<dbReference type="Proteomes" id="UP000662572">
    <property type="component" value="Unassembled WGS sequence"/>
</dbReference>
<protein>
    <recommendedName>
        <fullName evidence="4">DUF4129 domain-containing protein</fullName>
    </recommendedName>
</protein>
<keyword evidence="1" id="KW-1133">Transmembrane helix</keyword>
<evidence type="ECO:0000256" key="1">
    <source>
        <dbReference type="SAM" id="Phobius"/>
    </source>
</evidence>
<comment type="caution">
    <text evidence="2">The sequence shown here is derived from an EMBL/GenBank/DDBJ whole genome shotgun (WGS) entry which is preliminary data.</text>
</comment>
<proteinExistence type="predicted"/>
<evidence type="ECO:0008006" key="4">
    <source>
        <dbReference type="Google" id="ProtNLM"/>
    </source>
</evidence>
<dbReference type="EMBL" id="BMZB01000001">
    <property type="protein sequence ID" value="GGZ24272.1"/>
    <property type="molecule type" value="Genomic_DNA"/>
</dbReference>
<feature type="transmembrane region" description="Helical" evidence="1">
    <location>
        <begin position="94"/>
        <end position="116"/>
    </location>
</feature>
<reference evidence="2" key="1">
    <citation type="journal article" date="2014" name="Int. J. Syst. Evol. Microbiol.">
        <title>Complete genome sequence of Corynebacterium casei LMG S-19264T (=DSM 44701T), isolated from a smear-ripened cheese.</title>
        <authorList>
            <consortium name="US DOE Joint Genome Institute (JGI-PGF)"/>
            <person name="Walter F."/>
            <person name="Albersmeier A."/>
            <person name="Kalinowski J."/>
            <person name="Ruckert C."/>
        </authorList>
    </citation>
    <scope>NUCLEOTIDE SEQUENCE</scope>
    <source>
        <strain evidence="2">KCTC 32296</strain>
    </source>
</reference>
<sequence length="243" mass="26945">MGLRLSDSQTDASVSASAAAPVGVSVTPESVTQDQARSLIDDVNGSGYIQTHFAQVNPPKTEMPQWLKDVLHWLGDVITAIGKIMAPLGPILPWLIYFLVFALAVLVLSPFVRMLIRQQIERFLPRDVMKPETMWRPTKDAAAALLHDIDALAAKGDYDEAVHLLLLRSVADLNAYRPDLVRSHYSSRDILSHPLLPYDARPAFGEITRWVEMSYFAGIRVGREGFDACRQAYVDFVAIEGIG</sequence>
<keyword evidence="1" id="KW-0472">Membrane</keyword>
<name>A0A918UP79_9CAUL</name>
<reference evidence="2" key="2">
    <citation type="submission" date="2020-09" db="EMBL/GenBank/DDBJ databases">
        <authorList>
            <person name="Sun Q."/>
            <person name="Kim S."/>
        </authorList>
    </citation>
    <scope>NUCLEOTIDE SEQUENCE</scope>
    <source>
        <strain evidence="2">KCTC 32296</strain>
    </source>
</reference>
<keyword evidence="3" id="KW-1185">Reference proteome</keyword>
<dbReference type="AlphaFoldDB" id="A0A918UP79"/>
<keyword evidence="1" id="KW-0812">Transmembrane</keyword>
<evidence type="ECO:0000313" key="3">
    <source>
        <dbReference type="Proteomes" id="UP000662572"/>
    </source>
</evidence>
<accession>A0A918UP79</accession>
<evidence type="ECO:0000313" key="2">
    <source>
        <dbReference type="EMBL" id="GGZ24272.1"/>
    </source>
</evidence>